<gene>
    <name evidence="3" type="ORF">ACRB68_24620</name>
</gene>
<name>A0A7K0BTA9_9ACTN</name>
<keyword evidence="2" id="KW-0472">Membrane</keyword>
<sequence length="90" mass="9302">MSAVMASIVSATGGSSASPLGSDYWLVLAPVIIAVVLVAAILLTRRASRRGVPDKPPEGDKGAHRGAVQGGVIQGSPSQRNRRDEAPRQD</sequence>
<proteinExistence type="predicted"/>
<dbReference type="AlphaFoldDB" id="A0A7K0BTA9"/>
<reference evidence="3 4" key="1">
    <citation type="submission" date="2019-10" db="EMBL/GenBank/DDBJ databases">
        <title>Actinomadura rubteroloni sp. nov. and Actinomadura macrotermitis sp. nov., isolated from the gut of fungus growing-termite Macrotermes natalensis.</title>
        <authorList>
            <person name="Benndorf R."/>
            <person name="Martin K."/>
            <person name="Kuefner M."/>
            <person name="De Beer W."/>
            <person name="Kaster A.-K."/>
            <person name="Vollmers J."/>
            <person name="Poulsen M."/>
            <person name="Beemelmanns C."/>
        </authorList>
    </citation>
    <scope>NUCLEOTIDE SEQUENCE [LARGE SCALE GENOMIC DNA]</scope>
    <source>
        <strain evidence="3 4">RB68</strain>
    </source>
</reference>
<dbReference type="Proteomes" id="UP000487268">
    <property type="component" value="Unassembled WGS sequence"/>
</dbReference>
<accession>A0A7K0BTA9</accession>
<evidence type="ECO:0000256" key="1">
    <source>
        <dbReference type="SAM" id="MobiDB-lite"/>
    </source>
</evidence>
<protein>
    <submittedName>
        <fullName evidence="3">Uncharacterized protein</fullName>
    </submittedName>
</protein>
<feature type="transmembrane region" description="Helical" evidence="2">
    <location>
        <begin position="27"/>
        <end position="44"/>
    </location>
</feature>
<keyword evidence="2" id="KW-0812">Transmembrane</keyword>
<keyword evidence="2" id="KW-1133">Transmembrane helix</keyword>
<evidence type="ECO:0000256" key="2">
    <source>
        <dbReference type="SAM" id="Phobius"/>
    </source>
</evidence>
<feature type="compositionally biased region" description="Basic and acidic residues" evidence="1">
    <location>
        <begin position="81"/>
        <end position="90"/>
    </location>
</feature>
<feature type="compositionally biased region" description="Basic and acidic residues" evidence="1">
    <location>
        <begin position="51"/>
        <end position="63"/>
    </location>
</feature>
<dbReference type="OrthoDB" id="3483766at2"/>
<evidence type="ECO:0000313" key="3">
    <source>
        <dbReference type="EMBL" id="MQY04409.1"/>
    </source>
</evidence>
<dbReference type="RefSeq" id="WP_153532654.1">
    <property type="nucleotide sequence ID" value="NZ_WEGH01000002.1"/>
</dbReference>
<comment type="caution">
    <text evidence="3">The sequence shown here is derived from an EMBL/GenBank/DDBJ whole genome shotgun (WGS) entry which is preliminary data.</text>
</comment>
<organism evidence="3 4">
    <name type="scientific">Actinomadura macrotermitis</name>
    <dbReference type="NCBI Taxonomy" id="2585200"/>
    <lineage>
        <taxon>Bacteria</taxon>
        <taxon>Bacillati</taxon>
        <taxon>Actinomycetota</taxon>
        <taxon>Actinomycetes</taxon>
        <taxon>Streptosporangiales</taxon>
        <taxon>Thermomonosporaceae</taxon>
        <taxon>Actinomadura</taxon>
    </lineage>
</organism>
<feature type="region of interest" description="Disordered" evidence="1">
    <location>
        <begin position="48"/>
        <end position="90"/>
    </location>
</feature>
<keyword evidence="4" id="KW-1185">Reference proteome</keyword>
<evidence type="ECO:0000313" key="4">
    <source>
        <dbReference type="Proteomes" id="UP000487268"/>
    </source>
</evidence>
<dbReference type="EMBL" id="WEGH01000002">
    <property type="protein sequence ID" value="MQY04409.1"/>
    <property type="molecule type" value="Genomic_DNA"/>
</dbReference>